<dbReference type="InParanoid" id="A2E8N8"/>
<feature type="region of interest" description="Disordered" evidence="2">
    <location>
        <begin position="1"/>
        <end position="23"/>
    </location>
</feature>
<dbReference type="Proteomes" id="UP000001542">
    <property type="component" value="Unassembled WGS sequence"/>
</dbReference>
<reference evidence="3" key="2">
    <citation type="journal article" date="2007" name="Science">
        <title>Draft genome sequence of the sexually transmitted pathogen Trichomonas vaginalis.</title>
        <authorList>
            <person name="Carlton J.M."/>
            <person name="Hirt R.P."/>
            <person name="Silva J.C."/>
            <person name="Delcher A.L."/>
            <person name="Schatz M."/>
            <person name="Zhao Q."/>
            <person name="Wortman J.R."/>
            <person name="Bidwell S.L."/>
            <person name="Alsmark U.C.M."/>
            <person name="Besteiro S."/>
            <person name="Sicheritz-Ponten T."/>
            <person name="Noel C.J."/>
            <person name="Dacks J.B."/>
            <person name="Foster P.G."/>
            <person name="Simillion C."/>
            <person name="Van de Peer Y."/>
            <person name="Miranda-Saavedra D."/>
            <person name="Barton G.J."/>
            <person name="Westrop G.D."/>
            <person name="Mueller S."/>
            <person name="Dessi D."/>
            <person name="Fiori P.L."/>
            <person name="Ren Q."/>
            <person name="Paulsen I."/>
            <person name="Zhang H."/>
            <person name="Bastida-Corcuera F.D."/>
            <person name="Simoes-Barbosa A."/>
            <person name="Brown M.T."/>
            <person name="Hayes R.D."/>
            <person name="Mukherjee M."/>
            <person name="Okumura C.Y."/>
            <person name="Schneider R."/>
            <person name="Smith A.J."/>
            <person name="Vanacova S."/>
            <person name="Villalvazo M."/>
            <person name="Haas B.J."/>
            <person name="Pertea M."/>
            <person name="Feldblyum T.V."/>
            <person name="Utterback T.R."/>
            <person name="Shu C.L."/>
            <person name="Osoegawa K."/>
            <person name="de Jong P.J."/>
            <person name="Hrdy I."/>
            <person name="Horvathova L."/>
            <person name="Zubacova Z."/>
            <person name="Dolezal P."/>
            <person name="Malik S.B."/>
            <person name="Logsdon J.M. Jr."/>
            <person name="Henze K."/>
            <person name="Gupta A."/>
            <person name="Wang C.C."/>
            <person name="Dunne R.L."/>
            <person name="Upcroft J.A."/>
            <person name="Upcroft P."/>
            <person name="White O."/>
            <person name="Salzberg S.L."/>
            <person name="Tang P."/>
            <person name="Chiu C.-H."/>
            <person name="Lee Y.-S."/>
            <person name="Embley T.M."/>
            <person name="Coombs G.H."/>
            <person name="Mottram J.C."/>
            <person name="Tachezy J."/>
            <person name="Fraser-Liggett C.M."/>
            <person name="Johnson P.J."/>
        </authorList>
    </citation>
    <scope>NUCLEOTIDE SEQUENCE [LARGE SCALE GENOMIC DNA]</scope>
    <source>
        <strain evidence="3">G3</strain>
    </source>
</reference>
<protein>
    <submittedName>
        <fullName evidence="3">Uncharacterized protein</fullName>
    </submittedName>
</protein>
<evidence type="ECO:0000256" key="2">
    <source>
        <dbReference type="SAM" id="MobiDB-lite"/>
    </source>
</evidence>
<gene>
    <name evidence="3" type="ORF">TVAG_446790</name>
</gene>
<accession>A2E8N8</accession>
<dbReference type="KEGG" id="tva:4768915"/>
<dbReference type="OrthoDB" id="10693325at2759"/>
<organism evidence="3 4">
    <name type="scientific">Trichomonas vaginalis (strain ATCC PRA-98 / G3)</name>
    <dbReference type="NCBI Taxonomy" id="412133"/>
    <lineage>
        <taxon>Eukaryota</taxon>
        <taxon>Metamonada</taxon>
        <taxon>Parabasalia</taxon>
        <taxon>Trichomonadida</taxon>
        <taxon>Trichomonadidae</taxon>
        <taxon>Trichomonas</taxon>
    </lineage>
</organism>
<dbReference type="VEuPathDB" id="TrichDB:TVAGG3_0343800"/>
<evidence type="ECO:0000313" key="4">
    <source>
        <dbReference type="Proteomes" id="UP000001542"/>
    </source>
</evidence>
<name>A2E8N8_TRIV3</name>
<keyword evidence="4" id="KW-1185">Reference proteome</keyword>
<dbReference type="VEuPathDB" id="TrichDB:TVAG_446790"/>
<keyword evidence="1" id="KW-0175">Coiled coil</keyword>
<feature type="compositionally biased region" description="Basic and acidic residues" evidence="2">
    <location>
        <begin position="1"/>
        <end position="12"/>
    </location>
</feature>
<sequence length="2636" mass="306256">MTEESRNKEERIPIPQAKSNDRNELKKFCQALETTPDSPDLLSTALELLDGFSPDDVNKCQAPITNSAFSGTITLVNKSKPSIVHSTALEVIELLRIPCSDSIILSQLFENLGRDLEYLDIKTQGYIINILKNTIDSTSQDNLAKTQKIFNLTCQIGQILFKQFQKPLHELPDFIFTHSISILQIITRSLLWKGTEQISIPTLMITEISKILTMQLNQPNICAQQLFITLKHKAINIMSLRPKMFNIPENTVANLLITLLNEVSQSSFTQFFEIFNDIPALFTKYPPDALTIQNLRRLIPLITKRSGIYLEESNYYAKFMNQIIKMDSDATLENSYISYAISLLHSTEFKIQERLKLFQTLTTKLKPVTTTTEQFTHLIRQILFDFIDEFYDTVDQLEKTEFENFDLQYSSDVQAIGESFLSYIDIIKIFFKLPDSSNPIYEYQYQGRIQEVSDFTQTISKCIEFIHKYEKCYKKVLQFAQTPIHSPEKDRKLTQALWTAAVQANKDCEKVQRAYNSMVQLLFTKIFEVVQKGMLRSIWDLYFKTIFSKTPIIDFDQNIAKLYLLSPDLFAVLLTSFCTSINVIRSGKNLIEILKYIQNFLDTLTNISKPTQRPIITKLIPKFLSLIKNYTFTYSTYKYSIKVIESLFKFMTTLGIENKFVKEQKIVTGILNPILAFGSISISILDFISYCGNSNPIFYSFPVVTDVVILATSTNIEKSVELLGEIHKNQPKQLQRSEIVSNLLNILVNQLENMHGRTKNISLKIIRDIYPLAELNEEFKFPDSSSIIEISNQTKKIPIDYSTLLKSSLKSLLEDANNKVAQNLILNLVKTNFQSDHFTQNYREQLAGLCIHPFTTLKDRIDVFENILLQILEEFPDNPIVQAHVLISSYQSKPFDSIHKRISLKINSKEKFVTFSNEIIYIIDLKYYNISIVIKQVLKFIRHMINEENIDVLSYANIIATIAPEMTKDEPNLSKKQTNLQELNVFRSWFCKSIIHCHNLYLKNPKNLTEILNSIKNSSEYIVIWIYGEVIYNSEITPDILQFYNECLENMKNDISQVKFSRRLGIILRCFPNLISQNLSLFKEFCEKINKLNLVECALNILPPLIDNKIYNMSINLVAILKSIDARAPIFVRIPAIQIVKNLYQNCQQYTSLIDNYINQTWDALMQKPEIIVKLPVINTSNLHQLSELFSEIIPEKITSLFVQIFGNCLANAKTIRNDQNNMTDVISAVSNVLKTFTSSFFVFNYLKNKNQLIQAIYSIVNLFEGISLMTNMTNNRCVATFINRDPVYFFKMFLQEKEVHFTSLLNLIISEKRMRKFRELVVENADHVLAGSNNPEIISIVCQSLAEKSDKNVDKTLLQRIQSEIEKFSTNFQTFNDLTFKCILKHFSLSNLSLFLEISQQVFQLKNSYLVNLVTREFIYILNRQNFDFESFYNFEVNDEIIRHFILLFSFNFVKKYPQKLTEYLDKITDNMGIYGQARFMVLLFDKKVQIPDLQNRILSLFESSKSDNEKISVLSLWSRSPPLEKFCEIFKVYMTYLMSLTTTELNEIFKNLKIPLEADYKSIINSLQNTADQTRGNYKLTWFYLQIISNNMEFFGSHMDDLYKYLLETALVFTSIKSYQRLNHYIRYCPYLSSILIENSNLPVEKRGILTRYTLHILKFAFDLVSSNQDYFRLLGPEVFPSIEKLCKSFDLPQYFPDTIFDNLKNMYSKIQTYNPNQMQTLNQMQQQQRTQELMIFDTYLATLKNVLSSYATNPNFKLNENVVPFLVELSNHSSARIWMNACYALQNISILPIVTEKLVEIWPTLKDRQNERIFNIIWPTKQSRSIRYSSLMKQFMEILENTEWFTFPSLFANVSTMMFSMLTKTTEQTITNLVNLVDKTIKDLSSQKNRCICFLIVSYLLTLPTKYSSYVYHLFNDEKFISEYFNSLPKCLIDQIMNDKLKQNLINHLDNLQSSDLQKTLISYQIENQSSPLILSAKILQNILTTKSDNYTLLDSYRVCRFFSKSDLGLILKHSLNDYDKTELICDMKRGISICQGILGDWTEYDFTKTSDYLDQNKLIIEEPLINLRHFYYDRSLSSIPNYPKIASEVCSGLLKSQDLHVFKICMEYLYGDGLSLQSVEKSTKGLSKKVSEFVTNESLPEYLVFRELRRLCKSSNKLSNFDFWYKFPTGSNLILQQKYKEMRENLIQMANNNAQVTNLYKSDIILRRRLNKTLLSHLSSEMKQVRYSELSASSMIYYILSSNDKNDEIIKNCQKLIEKCLVNNAKSDAAFLAFYSLIEKLTDVEIKDVLTTAQIPFIWSQILFEKVSKLTSPEQYLQYFHNGFRFLFPVNGINIQEENSMNTKIMLENVIKVLIEKVTFSESDQLILRYNLQNTFCPMYEFSDGTVNRLFLSFENQKIKLTLLLNNGKKINFIVSKEKISDAKNVTFSRLISKVFCQSPGSFSRKQNIAAFDTYQISDGFYLTKTNCDTFHDLSLLPNEKCGFNGKKEYFEWFTLFGYRFSALISLHFARDSKFNSEKSMIDMKHCSIVSPSFCEKHKFVFELKGIYRTIMTSQGLNGPFRAGFISAIDAVMYKMAKFMATGISFFGDDDDKSQEIEERVKSVSLRNATNTEEVTQIQERVNKLIQSVKII</sequence>
<dbReference type="RefSeq" id="XP_001323200.1">
    <property type="nucleotide sequence ID" value="XM_001323165.1"/>
</dbReference>
<proteinExistence type="predicted"/>
<evidence type="ECO:0000313" key="3">
    <source>
        <dbReference type="EMBL" id="EAY10977.1"/>
    </source>
</evidence>
<evidence type="ECO:0000256" key="1">
    <source>
        <dbReference type="SAM" id="Coils"/>
    </source>
</evidence>
<reference evidence="3" key="1">
    <citation type="submission" date="2006-10" db="EMBL/GenBank/DDBJ databases">
        <authorList>
            <person name="Amadeo P."/>
            <person name="Zhao Q."/>
            <person name="Wortman J."/>
            <person name="Fraser-Liggett C."/>
            <person name="Carlton J."/>
        </authorList>
    </citation>
    <scope>NUCLEOTIDE SEQUENCE</scope>
    <source>
        <strain evidence="3">G3</strain>
    </source>
</reference>
<feature type="coiled-coil region" evidence="1">
    <location>
        <begin position="2176"/>
        <end position="2203"/>
    </location>
</feature>
<dbReference type="EMBL" id="DS113328">
    <property type="protein sequence ID" value="EAY10977.1"/>
    <property type="molecule type" value="Genomic_DNA"/>
</dbReference>